<dbReference type="AlphaFoldDB" id="A0AAV7E2U2"/>
<dbReference type="Gene3D" id="3.90.730.10">
    <property type="entry name" value="Ribonuclease T2-like"/>
    <property type="match status" value="1"/>
</dbReference>
<gene>
    <name evidence="4" type="ORF">H6P81_014565</name>
</gene>
<dbReference type="PANTHER" id="PTHR35491">
    <property type="entry name" value="OS12G0638500-LIKE PROTEIN"/>
    <property type="match status" value="1"/>
</dbReference>
<evidence type="ECO:0000256" key="3">
    <source>
        <dbReference type="SAM" id="SignalP"/>
    </source>
</evidence>
<sequence>MAHLAEIFLVLVALLFCSGSLAQDFTYLNLKWPGGICSGRNKCCFPCTMSDPNDFKIDFLARNFRSGSPSCNTEIFRVNSIQSYMEGLYQNWPGMKCPAETGVLAWETAWDDNGVCTGLTQYNYFLKTLTLFKSARLLEILSAKGIAPSKYWTYKQSEVVNAINEGLGARTALIHCGSNSSAIIRTVRLCADIAASRLTFGQGTTFPSNEDLIAIFDKFGELNKSETAVLGDLGCARVVFLRSSDAEKAFNSSDKISALRTVVVSYRLRYLSAPPKASEVETPVAQTHAKASMSEDGKCGTPEGLRSQTDPTLMVIKKNLESMMSTLSHSGEGDMGSQETLSPEVRENLMGEIKGLLKKTGKLKAFPSTPSVDDIYISPSIPFRPDTLILHLVSKNSVKLCLVAVGVIHQRTT</sequence>
<dbReference type="Proteomes" id="UP000825729">
    <property type="component" value="Unassembled WGS sequence"/>
</dbReference>
<dbReference type="InterPro" id="IPR001568">
    <property type="entry name" value="RNase_T2-like"/>
</dbReference>
<proteinExistence type="inferred from homology"/>
<name>A0AAV7E2U2_ARIFI</name>
<keyword evidence="5" id="KW-1185">Reference proteome</keyword>
<feature type="chain" id="PRO_5043328020" evidence="3">
    <location>
        <begin position="23"/>
        <end position="413"/>
    </location>
</feature>
<dbReference type="Pfam" id="PF00445">
    <property type="entry name" value="Ribonuclease_T2"/>
    <property type="match status" value="1"/>
</dbReference>
<organism evidence="4 5">
    <name type="scientific">Aristolochia fimbriata</name>
    <name type="common">White veined hardy Dutchman's pipe vine</name>
    <dbReference type="NCBI Taxonomy" id="158543"/>
    <lineage>
        <taxon>Eukaryota</taxon>
        <taxon>Viridiplantae</taxon>
        <taxon>Streptophyta</taxon>
        <taxon>Embryophyta</taxon>
        <taxon>Tracheophyta</taxon>
        <taxon>Spermatophyta</taxon>
        <taxon>Magnoliopsida</taxon>
        <taxon>Magnoliidae</taxon>
        <taxon>Piperales</taxon>
        <taxon>Aristolochiaceae</taxon>
        <taxon>Aristolochia</taxon>
    </lineage>
</organism>
<feature type="signal peptide" evidence="3">
    <location>
        <begin position="1"/>
        <end position="22"/>
    </location>
</feature>
<evidence type="ECO:0000313" key="5">
    <source>
        <dbReference type="Proteomes" id="UP000825729"/>
    </source>
</evidence>
<dbReference type="PANTHER" id="PTHR35491:SF12">
    <property type="entry name" value="RRM DOMAIN-CONTAINING PROTEIN"/>
    <property type="match status" value="1"/>
</dbReference>
<evidence type="ECO:0000256" key="2">
    <source>
        <dbReference type="RuleBase" id="RU004328"/>
    </source>
</evidence>
<accession>A0AAV7E2U2</accession>
<reference evidence="4 5" key="1">
    <citation type="submission" date="2021-07" db="EMBL/GenBank/DDBJ databases">
        <title>The Aristolochia fimbriata genome: insights into angiosperm evolution, floral development and chemical biosynthesis.</title>
        <authorList>
            <person name="Jiao Y."/>
        </authorList>
    </citation>
    <scope>NUCLEOTIDE SEQUENCE [LARGE SCALE GENOMIC DNA]</scope>
    <source>
        <strain evidence="4">IBCAS-2021</strain>
        <tissue evidence="4">Leaf</tissue>
    </source>
</reference>
<evidence type="ECO:0000313" key="4">
    <source>
        <dbReference type="EMBL" id="KAG9443225.1"/>
    </source>
</evidence>
<dbReference type="InterPro" id="IPR036430">
    <property type="entry name" value="RNase_T2-like_sf"/>
</dbReference>
<dbReference type="GO" id="GO:0033897">
    <property type="term" value="F:ribonuclease T2 activity"/>
    <property type="evidence" value="ECO:0007669"/>
    <property type="project" value="InterPro"/>
</dbReference>
<dbReference type="SUPFAM" id="SSF55895">
    <property type="entry name" value="Ribonuclease Rh-like"/>
    <property type="match status" value="1"/>
</dbReference>
<comment type="similarity">
    <text evidence="1 2">Belongs to the RNase T2 family.</text>
</comment>
<comment type="caution">
    <text evidence="4">The sequence shown here is derived from an EMBL/GenBank/DDBJ whole genome shotgun (WGS) entry which is preliminary data.</text>
</comment>
<protein>
    <submittedName>
        <fullName evidence="4">Uncharacterized protein</fullName>
    </submittedName>
</protein>
<dbReference type="EMBL" id="JAINDJ010000006">
    <property type="protein sequence ID" value="KAG9443225.1"/>
    <property type="molecule type" value="Genomic_DNA"/>
</dbReference>
<dbReference type="GO" id="GO:0003723">
    <property type="term" value="F:RNA binding"/>
    <property type="evidence" value="ECO:0007669"/>
    <property type="project" value="InterPro"/>
</dbReference>
<evidence type="ECO:0000256" key="1">
    <source>
        <dbReference type="ARBA" id="ARBA00007469"/>
    </source>
</evidence>
<keyword evidence="3" id="KW-0732">Signal</keyword>